<sequence length="164" mass="18381">MIHKVMRGVPECAQRMCMYVWMCVCVCVQVKECKTKEEIAHRIFDGMDDDKSGQLDKEEFVKQVSKFLGEDASEDGLPALMFKSYDKENGGTISKEEFTESVLKATEKMPEEKAIRHLAELLMVGRQVKVGQASEGKKQHIDAPPADQAKAPAELKDDKGKAED</sequence>
<dbReference type="InterPro" id="IPR011992">
    <property type="entry name" value="EF-hand-dom_pair"/>
</dbReference>
<dbReference type="Gene3D" id="1.10.238.10">
    <property type="entry name" value="EF-hand"/>
    <property type="match status" value="1"/>
</dbReference>
<protein>
    <recommendedName>
        <fullName evidence="3">EF-hand domain-containing protein</fullName>
    </recommendedName>
</protein>
<dbReference type="SUPFAM" id="SSF47473">
    <property type="entry name" value="EF-hand"/>
    <property type="match status" value="1"/>
</dbReference>
<evidence type="ECO:0000313" key="4">
    <source>
        <dbReference type="EMBL" id="CAE0661817.1"/>
    </source>
</evidence>
<dbReference type="CDD" id="cd00051">
    <property type="entry name" value="EFh"/>
    <property type="match status" value="1"/>
</dbReference>
<dbReference type="InterPro" id="IPR018247">
    <property type="entry name" value="EF_Hand_1_Ca_BS"/>
</dbReference>
<evidence type="ECO:0000259" key="3">
    <source>
        <dbReference type="PROSITE" id="PS50222"/>
    </source>
</evidence>
<feature type="domain" description="EF-hand" evidence="3">
    <location>
        <begin position="35"/>
        <end position="70"/>
    </location>
</feature>
<organism evidence="4">
    <name type="scientific">Lotharella globosa</name>
    <dbReference type="NCBI Taxonomy" id="91324"/>
    <lineage>
        <taxon>Eukaryota</taxon>
        <taxon>Sar</taxon>
        <taxon>Rhizaria</taxon>
        <taxon>Cercozoa</taxon>
        <taxon>Chlorarachniophyceae</taxon>
        <taxon>Lotharella</taxon>
    </lineage>
</organism>
<feature type="compositionally biased region" description="Basic and acidic residues" evidence="2">
    <location>
        <begin position="153"/>
        <end position="164"/>
    </location>
</feature>
<dbReference type="GO" id="GO:0005509">
    <property type="term" value="F:calcium ion binding"/>
    <property type="evidence" value="ECO:0007669"/>
    <property type="project" value="InterPro"/>
</dbReference>
<reference evidence="4" key="1">
    <citation type="submission" date="2021-01" db="EMBL/GenBank/DDBJ databases">
        <authorList>
            <person name="Corre E."/>
            <person name="Pelletier E."/>
            <person name="Niang G."/>
            <person name="Scheremetjew M."/>
            <person name="Finn R."/>
            <person name="Kale V."/>
            <person name="Holt S."/>
            <person name="Cochrane G."/>
            <person name="Meng A."/>
            <person name="Brown T."/>
            <person name="Cohen L."/>
        </authorList>
    </citation>
    <scope>NUCLEOTIDE SEQUENCE</scope>
    <source>
        <strain evidence="4">CCCM811</strain>
    </source>
</reference>
<dbReference type="InterPro" id="IPR002048">
    <property type="entry name" value="EF_hand_dom"/>
</dbReference>
<keyword evidence="1" id="KW-0106">Calcium</keyword>
<feature type="domain" description="EF-hand" evidence="3">
    <location>
        <begin position="81"/>
        <end position="108"/>
    </location>
</feature>
<dbReference type="EMBL" id="HBIV01018505">
    <property type="protein sequence ID" value="CAE0661817.1"/>
    <property type="molecule type" value="Transcribed_RNA"/>
</dbReference>
<dbReference type="PROSITE" id="PS00018">
    <property type="entry name" value="EF_HAND_1"/>
    <property type="match status" value="1"/>
</dbReference>
<proteinExistence type="predicted"/>
<gene>
    <name evidence="4" type="ORF">LGLO00237_LOCUS13412</name>
</gene>
<accession>A0A7S3YTW0</accession>
<dbReference type="AlphaFoldDB" id="A0A7S3YTW0"/>
<feature type="region of interest" description="Disordered" evidence="2">
    <location>
        <begin position="132"/>
        <end position="164"/>
    </location>
</feature>
<dbReference type="Pfam" id="PF13202">
    <property type="entry name" value="EF-hand_5"/>
    <property type="match status" value="1"/>
</dbReference>
<evidence type="ECO:0000256" key="1">
    <source>
        <dbReference type="ARBA" id="ARBA00022837"/>
    </source>
</evidence>
<evidence type="ECO:0000256" key="2">
    <source>
        <dbReference type="SAM" id="MobiDB-lite"/>
    </source>
</evidence>
<feature type="compositionally biased region" description="Low complexity" evidence="2">
    <location>
        <begin position="142"/>
        <end position="152"/>
    </location>
</feature>
<dbReference type="PROSITE" id="PS50222">
    <property type="entry name" value="EF_HAND_2"/>
    <property type="match status" value="2"/>
</dbReference>
<name>A0A7S3YTW0_9EUKA</name>